<dbReference type="Pfam" id="PF25945">
    <property type="entry name" value="DUF7984"/>
    <property type="match status" value="1"/>
</dbReference>
<accession>A0A897NIH7</accession>
<evidence type="ECO:0000259" key="1">
    <source>
        <dbReference type="Pfam" id="PF25945"/>
    </source>
</evidence>
<sequence length="187" mass="20460">MARKTDLYLFVFPSDYKSLRKELPSMRLTREAVRAEYEWVRDRGSDVVPIVNTVRADLGEAFGTTVDPIGIGQYDDAVDAVFADGDRAVNVAALVGLLRDLDVPGDYPGFVVDELLARELAAMIAGEQPLRLLAEATFHYADVYTHGDADDPAGLDDLDAALAAGVQTRLPGWEWQATDSPFDIDGR</sequence>
<dbReference type="GO" id="GO:0008962">
    <property type="term" value="F:phosphatidylglycerophosphatase activity"/>
    <property type="evidence" value="ECO:0007669"/>
    <property type="project" value="InterPro"/>
</dbReference>
<protein>
    <recommendedName>
        <fullName evidence="1">DUF7984 domain-containing protein</fullName>
    </recommendedName>
</protein>
<gene>
    <name evidence="2" type="ORF">HSBGL_0803</name>
</gene>
<name>A0A897NIH7_9EURY</name>
<dbReference type="GO" id="GO:0006629">
    <property type="term" value="P:lipid metabolic process"/>
    <property type="evidence" value="ECO:0007669"/>
    <property type="project" value="InterPro"/>
</dbReference>
<proteinExistence type="predicted"/>
<evidence type="ECO:0000313" key="3">
    <source>
        <dbReference type="Proteomes" id="UP000663305"/>
    </source>
</evidence>
<feature type="domain" description="DUF7984" evidence="1">
    <location>
        <begin position="26"/>
        <end position="184"/>
    </location>
</feature>
<dbReference type="AlphaFoldDB" id="A0A897NIH7"/>
<reference evidence="2" key="1">
    <citation type="submission" date="2020-11" db="EMBL/GenBank/DDBJ databases">
        <title>Carbohydrate-dependent, anaerobic sulfur respiration: A novel catabolism in halophilic archaea.</title>
        <authorList>
            <person name="Sorokin D.Y."/>
            <person name="Messina E."/>
            <person name="Smedile F."/>
            <person name="La Cono V."/>
            <person name="Hallsworth J.E."/>
            <person name="Yakimov M.M."/>
        </authorList>
    </citation>
    <scope>NUCLEOTIDE SEQUENCE</scope>
    <source>
        <strain evidence="2">HSR-Bgl</strain>
    </source>
</reference>
<evidence type="ECO:0000313" key="2">
    <source>
        <dbReference type="EMBL" id="QSG11235.1"/>
    </source>
</evidence>
<dbReference type="EMBL" id="CP064789">
    <property type="protein sequence ID" value="QSG11235.1"/>
    <property type="molecule type" value="Genomic_DNA"/>
</dbReference>
<dbReference type="InterPro" id="IPR036681">
    <property type="entry name" value="PgpA-like_sf"/>
</dbReference>
<dbReference type="Proteomes" id="UP000663305">
    <property type="component" value="Chromosome"/>
</dbReference>
<dbReference type="InterPro" id="IPR058290">
    <property type="entry name" value="DUF7984"/>
</dbReference>
<organism evidence="2 3">
    <name type="scientific">Halapricum desulfuricans</name>
    <dbReference type="NCBI Taxonomy" id="2841257"/>
    <lineage>
        <taxon>Archaea</taxon>
        <taxon>Methanobacteriati</taxon>
        <taxon>Methanobacteriota</taxon>
        <taxon>Stenosarchaea group</taxon>
        <taxon>Halobacteria</taxon>
        <taxon>Halobacteriales</taxon>
        <taxon>Haloarculaceae</taxon>
        <taxon>Halapricum</taxon>
    </lineage>
</organism>
<dbReference type="SUPFAM" id="SSF101307">
    <property type="entry name" value="YutG-like"/>
    <property type="match status" value="1"/>
</dbReference>